<proteinExistence type="predicted"/>
<feature type="region of interest" description="Disordered" evidence="1">
    <location>
        <begin position="42"/>
        <end position="67"/>
    </location>
</feature>
<evidence type="ECO:0000256" key="1">
    <source>
        <dbReference type="SAM" id="MobiDB-lite"/>
    </source>
</evidence>
<dbReference type="EnsemblPlants" id="ONIVA05G05740.4">
    <property type="protein sequence ID" value="ONIVA05G05740.4"/>
    <property type="gene ID" value="ONIVA05G05740"/>
</dbReference>
<dbReference type="HOGENOM" id="CLU_2284683_0_0_1"/>
<evidence type="ECO:0000313" key="3">
    <source>
        <dbReference type="Proteomes" id="UP000006591"/>
    </source>
</evidence>
<dbReference type="Proteomes" id="UP000006591">
    <property type="component" value="Chromosome 5"/>
</dbReference>
<reference evidence="2" key="2">
    <citation type="submission" date="2018-04" db="EMBL/GenBank/DDBJ databases">
        <title>OnivRS2 (Oryza nivara Reference Sequence Version 2).</title>
        <authorList>
            <person name="Zhang J."/>
            <person name="Kudrna D."/>
            <person name="Lee S."/>
            <person name="Talag J."/>
            <person name="Rajasekar S."/>
            <person name="Welchert J."/>
            <person name="Hsing Y.-I."/>
            <person name="Wing R.A."/>
        </authorList>
    </citation>
    <scope>NUCLEOTIDE SEQUENCE [LARGE SCALE GENOMIC DNA]</scope>
    <source>
        <strain evidence="2">SL10</strain>
    </source>
</reference>
<dbReference type="AlphaFoldDB" id="A0A0E0HAC7"/>
<evidence type="ECO:0000313" key="2">
    <source>
        <dbReference type="EnsemblPlants" id="ONIVA05G05740.4"/>
    </source>
</evidence>
<reference evidence="2" key="1">
    <citation type="submission" date="2015-04" db="UniProtKB">
        <authorList>
            <consortium name="EnsemblPlants"/>
        </authorList>
    </citation>
    <scope>IDENTIFICATION</scope>
    <source>
        <strain evidence="2">SL10</strain>
    </source>
</reference>
<keyword evidence="3" id="KW-1185">Reference proteome</keyword>
<protein>
    <submittedName>
        <fullName evidence="2">Fatty acyl-CoA reductase</fullName>
    </submittedName>
</protein>
<organism evidence="2">
    <name type="scientific">Oryza nivara</name>
    <name type="common">Indian wild rice</name>
    <name type="synonym">Oryza sativa f. spontanea</name>
    <dbReference type="NCBI Taxonomy" id="4536"/>
    <lineage>
        <taxon>Eukaryota</taxon>
        <taxon>Viridiplantae</taxon>
        <taxon>Streptophyta</taxon>
        <taxon>Embryophyta</taxon>
        <taxon>Tracheophyta</taxon>
        <taxon>Spermatophyta</taxon>
        <taxon>Magnoliopsida</taxon>
        <taxon>Liliopsida</taxon>
        <taxon>Poales</taxon>
        <taxon>Poaceae</taxon>
        <taxon>BOP clade</taxon>
        <taxon>Oryzoideae</taxon>
        <taxon>Oryzeae</taxon>
        <taxon>Oryzinae</taxon>
        <taxon>Oryza</taxon>
    </lineage>
</organism>
<accession>A0A0E0HAC7</accession>
<dbReference type="Gramene" id="ONIVA05G05740.4">
    <property type="protein sequence ID" value="ONIVA05G05740.4"/>
    <property type="gene ID" value="ONIVA05G05740"/>
</dbReference>
<sequence length="102" mass="11351">VHLAELLLRLLYCQAHPHRSCSRNHHPSRLLDQSGHGARRCCRALPQPDRTHHGRHRFHSETTCGEDPAAAAGCEEALPSRARCGSGFREQESRIRGLSGVL</sequence>
<name>A0A0E0HAC7_ORYNI</name>